<accession>A0A2M4B3B3</accession>
<dbReference type="EMBL" id="GGFK01014224">
    <property type="protein sequence ID" value="MBW47545.1"/>
    <property type="molecule type" value="Transcribed_RNA"/>
</dbReference>
<proteinExistence type="predicted"/>
<protein>
    <submittedName>
        <fullName evidence="2">Putative secreted protein</fullName>
    </submittedName>
</protein>
<reference evidence="2" key="1">
    <citation type="submission" date="2018-01" db="EMBL/GenBank/DDBJ databases">
        <title>An insight into the sialome of Amazonian anophelines.</title>
        <authorList>
            <person name="Ribeiro J.M."/>
            <person name="Scarpassa V."/>
            <person name="Calvo E."/>
        </authorList>
    </citation>
    <scope>NUCLEOTIDE SEQUENCE</scope>
    <source>
        <tissue evidence="2">Salivary glands</tissue>
    </source>
</reference>
<organism evidence="2">
    <name type="scientific">Anopheles triannulatus</name>
    <dbReference type="NCBI Taxonomy" id="58253"/>
    <lineage>
        <taxon>Eukaryota</taxon>
        <taxon>Metazoa</taxon>
        <taxon>Ecdysozoa</taxon>
        <taxon>Arthropoda</taxon>
        <taxon>Hexapoda</taxon>
        <taxon>Insecta</taxon>
        <taxon>Pterygota</taxon>
        <taxon>Neoptera</taxon>
        <taxon>Endopterygota</taxon>
        <taxon>Diptera</taxon>
        <taxon>Nematocera</taxon>
        <taxon>Culicoidea</taxon>
        <taxon>Culicidae</taxon>
        <taxon>Anophelinae</taxon>
        <taxon>Anopheles</taxon>
    </lineage>
</organism>
<name>A0A2M4B3B3_9DIPT</name>
<evidence type="ECO:0000256" key="1">
    <source>
        <dbReference type="SAM" id="SignalP"/>
    </source>
</evidence>
<feature type="chain" id="PRO_5014947642" evidence="1">
    <location>
        <begin position="22"/>
        <end position="76"/>
    </location>
</feature>
<keyword evidence="1" id="KW-0732">Signal</keyword>
<evidence type="ECO:0000313" key="2">
    <source>
        <dbReference type="EMBL" id="MBW47545.1"/>
    </source>
</evidence>
<dbReference type="AlphaFoldDB" id="A0A2M4B3B3"/>
<sequence>MVALVTLRLVSTGLHLRSSDASDIWDMREAVVVYESIRATLWTHRSHREGLGSSSSNKNACRPPSVVAINFDCFLF</sequence>
<feature type="signal peptide" evidence="1">
    <location>
        <begin position="1"/>
        <end position="21"/>
    </location>
</feature>